<feature type="compositionally biased region" description="Low complexity" evidence="1">
    <location>
        <begin position="178"/>
        <end position="204"/>
    </location>
</feature>
<dbReference type="OrthoDB" id="2417614at2759"/>
<reference evidence="3" key="3">
    <citation type="submission" date="2010-09" db="EMBL/GenBank/DDBJ databases">
        <title>Annotation of Gaeumannomyces graminis var. tritici R3-111a-1.</title>
        <authorList>
            <consortium name="The Broad Institute Genome Sequencing Platform"/>
            <person name="Ma L.-J."/>
            <person name="Dead R."/>
            <person name="Young S.K."/>
            <person name="Zeng Q."/>
            <person name="Gargeya S."/>
            <person name="Fitzgerald M."/>
            <person name="Haas B."/>
            <person name="Abouelleil A."/>
            <person name="Alvarado L."/>
            <person name="Arachchi H.M."/>
            <person name="Berlin A."/>
            <person name="Brown A."/>
            <person name="Chapman S.B."/>
            <person name="Chen Z."/>
            <person name="Dunbar C."/>
            <person name="Freedman E."/>
            <person name="Gearin G."/>
            <person name="Gellesch M."/>
            <person name="Goldberg J."/>
            <person name="Griggs A."/>
            <person name="Gujja S."/>
            <person name="Heiman D."/>
            <person name="Howarth C."/>
            <person name="Larson L."/>
            <person name="Lui A."/>
            <person name="MacDonald P.J.P."/>
            <person name="Mehta T."/>
            <person name="Montmayeur A."/>
            <person name="Murphy C."/>
            <person name="Neiman D."/>
            <person name="Pearson M."/>
            <person name="Priest M."/>
            <person name="Roberts A."/>
            <person name="Saif S."/>
            <person name="Shea T."/>
            <person name="Shenoy N."/>
            <person name="Sisk P."/>
            <person name="Stolte C."/>
            <person name="Sykes S."/>
            <person name="Yandava C."/>
            <person name="Wortman J."/>
            <person name="Nusbaum C."/>
            <person name="Birren B."/>
        </authorList>
    </citation>
    <scope>NUCLEOTIDE SEQUENCE</scope>
    <source>
        <strain evidence="3">R3-111a-1</strain>
    </source>
</reference>
<feature type="domain" description="Bacteriophage T5 Orf172 DNA-binding" evidence="2">
    <location>
        <begin position="318"/>
        <end position="430"/>
    </location>
</feature>
<dbReference type="EMBL" id="GL385397">
    <property type="protein sequence ID" value="EJT75941.1"/>
    <property type="molecule type" value="Genomic_DNA"/>
</dbReference>
<name>J3NX59_GAET3</name>
<dbReference type="InterPro" id="IPR053006">
    <property type="entry name" value="Meiosis_regulatory"/>
</dbReference>
<dbReference type="EnsemblFungi" id="EJT75941">
    <property type="protein sequence ID" value="EJT75941"/>
    <property type="gene ID" value="GGTG_05866"/>
</dbReference>
<dbReference type="AlphaFoldDB" id="J3NX59"/>
<evidence type="ECO:0000313" key="3">
    <source>
        <dbReference type="EMBL" id="EJT75941.1"/>
    </source>
</evidence>
<protein>
    <recommendedName>
        <fullName evidence="2">Bacteriophage T5 Orf172 DNA-binding domain-containing protein</fullName>
    </recommendedName>
</protein>
<dbReference type="STRING" id="644352.J3NX59"/>
<feature type="region of interest" description="Disordered" evidence="1">
    <location>
        <begin position="112"/>
        <end position="221"/>
    </location>
</feature>
<proteinExistence type="predicted"/>
<evidence type="ECO:0000313" key="5">
    <source>
        <dbReference type="Proteomes" id="UP000006039"/>
    </source>
</evidence>
<dbReference type="GeneID" id="20346324"/>
<reference evidence="4" key="5">
    <citation type="submission" date="2018-04" db="UniProtKB">
        <authorList>
            <consortium name="EnsemblFungi"/>
        </authorList>
    </citation>
    <scope>IDENTIFICATION</scope>
    <source>
        <strain evidence="4">R3-111a-1</strain>
    </source>
</reference>
<gene>
    <name evidence="4" type="primary">20346324</name>
    <name evidence="3" type="ORF">GGTG_05866</name>
</gene>
<evidence type="ECO:0000256" key="1">
    <source>
        <dbReference type="SAM" id="MobiDB-lite"/>
    </source>
</evidence>
<reference evidence="5" key="1">
    <citation type="submission" date="2010-07" db="EMBL/GenBank/DDBJ databases">
        <title>The genome sequence of Gaeumannomyces graminis var. tritici strain R3-111a-1.</title>
        <authorList>
            <consortium name="The Broad Institute Genome Sequencing Platform"/>
            <person name="Ma L.-J."/>
            <person name="Dead R."/>
            <person name="Young S."/>
            <person name="Zeng Q."/>
            <person name="Koehrsen M."/>
            <person name="Alvarado L."/>
            <person name="Berlin A."/>
            <person name="Chapman S.B."/>
            <person name="Chen Z."/>
            <person name="Freedman E."/>
            <person name="Gellesch M."/>
            <person name="Goldberg J."/>
            <person name="Griggs A."/>
            <person name="Gujja S."/>
            <person name="Heilman E.R."/>
            <person name="Heiman D."/>
            <person name="Hepburn T."/>
            <person name="Howarth C."/>
            <person name="Jen D."/>
            <person name="Larson L."/>
            <person name="Mehta T."/>
            <person name="Neiman D."/>
            <person name="Pearson M."/>
            <person name="Roberts A."/>
            <person name="Saif S."/>
            <person name="Shea T."/>
            <person name="Shenoy N."/>
            <person name="Sisk P."/>
            <person name="Stolte C."/>
            <person name="Sykes S."/>
            <person name="Walk T."/>
            <person name="White J."/>
            <person name="Yandava C."/>
            <person name="Haas B."/>
            <person name="Nusbaum C."/>
            <person name="Birren B."/>
        </authorList>
    </citation>
    <scope>NUCLEOTIDE SEQUENCE [LARGE SCALE GENOMIC DNA]</scope>
    <source>
        <strain evidence="5">R3-111a-1</strain>
    </source>
</reference>
<reference evidence="3" key="2">
    <citation type="submission" date="2010-07" db="EMBL/GenBank/DDBJ databases">
        <authorList>
            <consortium name="The Broad Institute Genome Sequencing Platform"/>
            <consortium name="Broad Institute Genome Sequencing Center for Infectious Disease"/>
            <person name="Ma L.-J."/>
            <person name="Dead R."/>
            <person name="Young S."/>
            <person name="Zeng Q."/>
            <person name="Koehrsen M."/>
            <person name="Alvarado L."/>
            <person name="Berlin A."/>
            <person name="Chapman S.B."/>
            <person name="Chen Z."/>
            <person name="Freedman E."/>
            <person name="Gellesch M."/>
            <person name="Goldberg J."/>
            <person name="Griggs A."/>
            <person name="Gujja S."/>
            <person name="Heilman E.R."/>
            <person name="Heiman D."/>
            <person name="Hepburn T."/>
            <person name="Howarth C."/>
            <person name="Jen D."/>
            <person name="Larson L."/>
            <person name="Mehta T."/>
            <person name="Neiman D."/>
            <person name="Pearson M."/>
            <person name="Roberts A."/>
            <person name="Saif S."/>
            <person name="Shea T."/>
            <person name="Shenoy N."/>
            <person name="Sisk P."/>
            <person name="Stolte C."/>
            <person name="Sykes S."/>
            <person name="Walk T."/>
            <person name="White J."/>
            <person name="Yandava C."/>
            <person name="Haas B."/>
            <person name="Nusbaum C."/>
            <person name="Birren B."/>
        </authorList>
    </citation>
    <scope>NUCLEOTIDE SEQUENCE</scope>
    <source>
        <strain evidence="3">R3-111a-1</strain>
    </source>
</reference>
<evidence type="ECO:0000259" key="2">
    <source>
        <dbReference type="SMART" id="SM00974"/>
    </source>
</evidence>
<dbReference type="SMART" id="SM00974">
    <property type="entry name" value="T5orf172"/>
    <property type="match status" value="1"/>
</dbReference>
<dbReference type="PANTHER" id="PTHR28094">
    <property type="entry name" value="MEIOTICALLY UP-REGULATED GENE 113 PROTEIN"/>
    <property type="match status" value="1"/>
</dbReference>
<evidence type="ECO:0000313" key="4">
    <source>
        <dbReference type="EnsemblFungi" id="EJT75941"/>
    </source>
</evidence>
<feature type="compositionally biased region" description="Basic and acidic residues" evidence="1">
    <location>
        <begin position="132"/>
        <end position="144"/>
    </location>
</feature>
<dbReference type="HOGENOM" id="CLU_024511_1_0_1"/>
<dbReference type="PANTHER" id="PTHR28094:SF2">
    <property type="entry name" value="BACTERIOPHAGE T5 ORF172 DNA-BINDING DOMAIN-CONTAINING PROTEIN"/>
    <property type="match status" value="1"/>
</dbReference>
<keyword evidence="5" id="KW-1185">Reference proteome</keyword>
<dbReference type="Pfam" id="PF10544">
    <property type="entry name" value="T5orf172"/>
    <property type="match status" value="1"/>
</dbReference>
<dbReference type="Proteomes" id="UP000006039">
    <property type="component" value="Unassembled WGS sequence"/>
</dbReference>
<accession>J3NX59</accession>
<feature type="compositionally biased region" description="Low complexity" evidence="1">
    <location>
        <begin position="298"/>
        <end position="310"/>
    </location>
</feature>
<sequence>MPFIANTPESLIGRSDSKNPATTCRGITSGGRPCRRPLSEDAPAGTAPSTPPRRKHRLRVDDPADEALYCWQHKEQASISAHSSPGPRLSHTPILEERTSIDTLADRLGLLDVSNKPSRKHRPSYNYSAGHSAERPSHEPKPQPKSEGFSLCCFRIPIDTDEAPPPPTRPKPRPVQSATPAGGPIAATPTRPGKHLSAPSPSNGSGSGRKRHSSSGSTQSHTAEYMSLILPSTNPQTASQLLAELAKPVSQTDDAGYIYMFWLTPDKGGTASPPTDAARSLLAPPSSSRQRRPSDVMASFAAGSGARSSPGKGGSSGGKKTILLKIGRANNVQRRLNEWSRQCEYDVSLIRYYPYVPSSSPSGSSGAAVPRKMPHSHKVERLVHIELAGLGLRVADREKCSSCGREHREWFEVEASRAGVEVVDEIIRRWSTWDESRG</sequence>
<feature type="region of interest" description="Disordered" evidence="1">
    <location>
        <begin position="270"/>
        <end position="320"/>
    </location>
</feature>
<feature type="compositionally biased region" description="Low complexity" evidence="1">
    <location>
        <begin position="277"/>
        <end position="288"/>
    </location>
</feature>
<dbReference type="InterPro" id="IPR018306">
    <property type="entry name" value="Phage_T5_Orf172_DNA-bd"/>
</dbReference>
<feature type="region of interest" description="Disordered" evidence="1">
    <location>
        <begin position="1"/>
        <end position="58"/>
    </location>
</feature>
<organism evidence="3">
    <name type="scientific">Gaeumannomyces tritici (strain R3-111a-1)</name>
    <name type="common">Wheat and barley take-all root rot fungus</name>
    <name type="synonym">Gaeumannomyces graminis var. tritici</name>
    <dbReference type="NCBI Taxonomy" id="644352"/>
    <lineage>
        <taxon>Eukaryota</taxon>
        <taxon>Fungi</taxon>
        <taxon>Dikarya</taxon>
        <taxon>Ascomycota</taxon>
        <taxon>Pezizomycotina</taxon>
        <taxon>Sordariomycetes</taxon>
        <taxon>Sordariomycetidae</taxon>
        <taxon>Magnaporthales</taxon>
        <taxon>Magnaporthaceae</taxon>
        <taxon>Gaeumannomyces</taxon>
    </lineage>
</organism>
<dbReference type="RefSeq" id="XP_009221941.1">
    <property type="nucleotide sequence ID" value="XM_009223677.1"/>
</dbReference>
<dbReference type="eggNOG" id="ENOG502QWMU">
    <property type="taxonomic scope" value="Eukaryota"/>
</dbReference>
<reference evidence="4" key="4">
    <citation type="journal article" date="2015" name="G3 (Bethesda)">
        <title>Genome sequences of three phytopathogenic species of the Magnaporthaceae family of fungi.</title>
        <authorList>
            <person name="Okagaki L.H."/>
            <person name="Nunes C.C."/>
            <person name="Sailsbery J."/>
            <person name="Clay B."/>
            <person name="Brown D."/>
            <person name="John T."/>
            <person name="Oh Y."/>
            <person name="Young N."/>
            <person name="Fitzgerald M."/>
            <person name="Haas B.J."/>
            <person name="Zeng Q."/>
            <person name="Young S."/>
            <person name="Adiconis X."/>
            <person name="Fan L."/>
            <person name="Levin J.Z."/>
            <person name="Mitchell T.K."/>
            <person name="Okubara P.A."/>
            <person name="Farman M.L."/>
            <person name="Kohn L.M."/>
            <person name="Birren B."/>
            <person name="Ma L.-J."/>
            <person name="Dean R.A."/>
        </authorList>
    </citation>
    <scope>NUCLEOTIDE SEQUENCE</scope>
    <source>
        <strain evidence="4">R3-111a-1</strain>
    </source>
</reference>
<dbReference type="VEuPathDB" id="FungiDB:GGTG_05866"/>